<feature type="domain" description="Major facilitator superfamily (MFS) profile" evidence="7">
    <location>
        <begin position="1"/>
        <end position="257"/>
    </location>
</feature>
<feature type="transmembrane region" description="Helical" evidence="6">
    <location>
        <begin position="102"/>
        <end position="124"/>
    </location>
</feature>
<comment type="similarity">
    <text evidence="5">Belongs to the major facilitator superfamily. Sugar transporter (TC 2.A.1.1) family.</text>
</comment>
<evidence type="ECO:0000256" key="1">
    <source>
        <dbReference type="ARBA" id="ARBA00004141"/>
    </source>
</evidence>
<dbReference type="GO" id="GO:0016020">
    <property type="term" value="C:membrane"/>
    <property type="evidence" value="ECO:0007669"/>
    <property type="project" value="UniProtKB-SubCell"/>
</dbReference>
<evidence type="ECO:0000256" key="6">
    <source>
        <dbReference type="SAM" id="Phobius"/>
    </source>
</evidence>
<evidence type="ECO:0000256" key="3">
    <source>
        <dbReference type="ARBA" id="ARBA00022989"/>
    </source>
</evidence>
<proteinExistence type="inferred from homology"/>
<feature type="transmembrane region" description="Helical" evidence="6">
    <location>
        <begin position="233"/>
        <end position="251"/>
    </location>
</feature>
<dbReference type="PANTHER" id="PTHR23503:SF128">
    <property type="entry name" value="GLUCOSE TRANSPORTER TYPE 1"/>
    <property type="match status" value="1"/>
</dbReference>
<dbReference type="Proteomes" id="UP000759131">
    <property type="component" value="Unassembled WGS sequence"/>
</dbReference>
<dbReference type="EMBL" id="CAJPIZ010004641">
    <property type="protein sequence ID" value="CAG2107764.1"/>
    <property type="molecule type" value="Genomic_DNA"/>
</dbReference>
<dbReference type="EMBL" id="OC859216">
    <property type="protein sequence ID" value="CAD7627334.1"/>
    <property type="molecule type" value="Genomic_DNA"/>
</dbReference>
<dbReference type="AlphaFoldDB" id="A0A7R9Q058"/>
<evidence type="ECO:0000313" key="8">
    <source>
        <dbReference type="EMBL" id="CAD7627334.1"/>
    </source>
</evidence>
<protein>
    <recommendedName>
        <fullName evidence="7">Major facilitator superfamily (MFS) profile domain-containing protein</fullName>
    </recommendedName>
</protein>
<dbReference type="PANTHER" id="PTHR23503">
    <property type="entry name" value="SOLUTE CARRIER FAMILY 2"/>
    <property type="match status" value="1"/>
</dbReference>
<organism evidence="8">
    <name type="scientific">Medioppia subpectinata</name>
    <dbReference type="NCBI Taxonomy" id="1979941"/>
    <lineage>
        <taxon>Eukaryota</taxon>
        <taxon>Metazoa</taxon>
        <taxon>Ecdysozoa</taxon>
        <taxon>Arthropoda</taxon>
        <taxon>Chelicerata</taxon>
        <taxon>Arachnida</taxon>
        <taxon>Acari</taxon>
        <taxon>Acariformes</taxon>
        <taxon>Sarcoptiformes</taxon>
        <taxon>Oribatida</taxon>
        <taxon>Brachypylina</taxon>
        <taxon>Oppioidea</taxon>
        <taxon>Oppiidae</taxon>
        <taxon>Medioppia</taxon>
    </lineage>
</organism>
<feature type="transmembrane region" description="Helical" evidence="6">
    <location>
        <begin position="166"/>
        <end position="187"/>
    </location>
</feature>
<dbReference type="InterPro" id="IPR045263">
    <property type="entry name" value="GLUT"/>
</dbReference>
<dbReference type="NCBIfam" id="TIGR00879">
    <property type="entry name" value="SP"/>
    <property type="match status" value="1"/>
</dbReference>
<evidence type="ECO:0000256" key="2">
    <source>
        <dbReference type="ARBA" id="ARBA00022692"/>
    </source>
</evidence>
<dbReference type="InterPro" id="IPR020846">
    <property type="entry name" value="MFS_dom"/>
</dbReference>
<gene>
    <name evidence="8" type="ORF">OSB1V03_LOCUS7763</name>
</gene>
<keyword evidence="3 6" id="KW-1133">Transmembrane helix</keyword>
<dbReference type="InterPro" id="IPR005828">
    <property type="entry name" value="MFS_sugar_transport-like"/>
</dbReference>
<accession>A0A7R9Q058</accession>
<feature type="transmembrane region" description="Helical" evidence="6">
    <location>
        <begin position="67"/>
        <end position="90"/>
    </location>
</feature>
<dbReference type="PRINTS" id="PR00171">
    <property type="entry name" value="SUGRTRNSPORT"/>
</dbReference>
<keyword evidence="9" id="KW-1185">Reference proteome</keyword>
<evidence type="ECO:0000313" key="9">
    <source>
        <dbReference type="Proteomes" id="UP000759131"/>
    </source>
</evidence>
<evidence type="ECO:0000256" key="4">
    <source>
        <dbReference type="ARBA" id="ARBA00023136"/>
    </source>
</evidence>
<feature type="transmembrane region" description="Helical" evidence="6">
    <location>
        <begin position="199"/>
        <end position="221"/>
    </location>
</feature>
<comment type="subcellular location">
    <subcellularLocation>
        <location evidence="1">Membrane</location>
        <topology evidence="1">Multi-pass membrane protein</topology>
    </subcellularLocation>
</comment>
<dbReference type="PROSITE" id="PS50850">
    <property type="entry name" value="MFS"/>
    <property type="match status" value="1"/>
</dbReference>
<keyword evidence="4 6" id="KW-0472">Membrane</keyword>
<evidence type="ECO:0000256" key="5">
    <source>
        <dbReference type="RuleBase" id="RU003346"/>
    </source>
</evidence>
<dbReference type="Pfam" id="PF00083">
    <property type="entry name" value="Sugar_tr"/>
    <property type="match status" value="1"/>
</dbReference>
<keyword evidence="5" id="KW-0813">Transport</keyword>
<dbReference type="InterPro" id="IPR003663">
    <property type="entry name" value="Sugar/inositol_transpt"/>
</dbReference>
<dbReference type="SUPFAM" id="SSF103473">
    <property type="entry name" value="MFS general substrate transporter"/>
    <property type="match status" value="1"/>
</dbReference>
<evidence type="ECO:0000259" key="7">
    <source>
        <dbReference type="PROSITE" id="PS50850"/>
    </source>
</evidence>
<sequence>MCPESPRYLLISKGRITEARYALQRLRCTSDVEDDIEEMRIEDRAQQQEARITMFQLIGNRSLQTPLIIGIIMQLSQQLSGINAIFYYSTNIFTSAGLSEEVAKYSTIGVGVVMVAMTLVSIMLMDRTGRRTLHLYGLGGMFITSMFLTIFLLFGFLYTWMAYMSVFSTMIYVVFFAIGPGSIPWMITAELFSQGPRPAAMSIAVLVNWFTNFMVGLAFPLMTAYNENAIEKYSFLPFTVFLAIFWIFTYFKVPETKNRTFEEISALFRRDDFIAIDDVQFSHKSSSGDMFSHKSSSGDIIFDEKTLESCYLHHHHHCHYGDSSDAILPHTTPTPPNIAHTSRKKVTVAAFNDNDFTPNHVIIEDQL</sequence>
<name>A0A7R9Q058_9ACAR</name>
<dbReference type="GO" id="GO:0015149">
    <property type="term" value="F:hexose transmembrane transporter activity"/>
    <property type="evidence" value="ECO:0007669"/>
    <property type="project" value="TreeGrafter"/>
</dbReference>
<dbReference type="OrthoDB" id="4540492at2759"/>
<feature type="transmembrane region" description="Helical" evidence="6">
    <location>
        <begin position="136"/>
        <end position="160"/>
    </location>
</feature>
<dbReference type="Gene3D" id="1.20.1250.20">
    <property type="entry name" value="MFS general substrate transporter like domains"/>
    <property type="match status" value="1"/>
</dbReference>
<reference evidence="8" key="1">
    <citation type="submission" date="2020-11" db="EMBL/GenBank/DDBJ databases">
        <authorList>
            <person name="Tran Van P."/>
        </authorList>
    </citation>
    <scope>NUCLEOTIDE SEQUENCE</scope>
</reference>
<keyword evidence="2 6" id="KW-0812">Transmembrane</keyword>
<dbReference type="InterPro" id="IPR036259">
    <property type="entry name" value="MFS_trans_sf"/>
</dbReference>